<comment type="caution">
    <text evidence="2">The sequence shown here is derived from an EMBL/GenBank/DDBJ whole genome shotgun (WGS) entry which is preliminary data.</text>
</comment>
<dbReference type="Proteomes" id="UP000235533">
    <property type="component" value="Unassembled WGS sequence"/>
</dbReference>
<proteinExistence type="predicted"/>
<dbReference type="RefSeq" id="WP_102554465.1">
    <property type="nucleotide sequence ID" value="NZ_MCZF01000325.1"/>
</dbReference>
<name>A0A2N7JHH8_VIBSP</name>
<accession>A0A2N7JHH8</accession>
<evidence type="ECO:0000313" key="3">
    <source>
        <dbReference type="Proteomes" id="UP000235533"/>
    </source>
</evidence>
<evidence type="ECO:0000313" key="2">
    <source>
        <dbReference type="EMBL" id="PMM38811.1"/>
    </source>
</evidence>
<feature type="signal peptide" evidence="1">
    <location>
        <begin position="1"/>
        <end position="21"/>
    </location>
</feature>
<gene>
    <name evidence="2" type="ORF">BCT54_15025</name>
</gene>
<evidence type="ECO:0000256" key="1">
    <source>
        <dbReference type="SAM" id="SignalP"/>
    </source>
</evidence>
<sequence length="264" mass="28036">MKSYIYATTTLAVMVSLNVNANEIRIQQSDNGELLNQVSITQSTGTGNKIQKAESATIPENAVLNGLTSFTATQNGSDNSAYINVNVDTGQTDSSSWNSLNIYHSGDDNTSTITVGDTVKPRGLTMTHNIQGDSNQLTSSYNANGDISAYMSVNGDSNTVNHVVNVSDISVISDANLSLNVNTDSSTYNLNQNGVDANLTLNLYGDASYVTTNIDQNGDNAYAYIYANSLPDNATITVNQSNDNAHLTASINNPGTTFSMNVSQ</sequence>
<feature type="chain" id="PRO_5014614130" description="Curlin" evidence="1">
    <location>
        <begin position="22"/>
        <end position="264"/>
    </location>
</feature>
<dbReference type="AlphaFoldDB" id="A0A2N7JHH8"/>
<reference evidence="3" key="1">
    <citation type="submission" date="2016-07" db="EMBL/GenBank/DDBJ databases">
        <title>Nontailed viruses are major unrecognized killers of bacteria in the ocean.</title>
        <authorList>
            <person name="Kauffman K."/>
            <person name="Hussain F."/>
            <person name="Yang J."/>
            <person name="Arevalo P."/>
            <person name="Brown J."/>
            <person name="Cutler M."/>
            <person name="Kelly L."/>
            <person name="Polz M.F."/>
        </authorList>
    </citation>
    <scope>NUCLEOTIDE SEQUENCE [LARGE SCALE GENOMIC DNA]</scope>
    <source>
        <strain evidence="3">10N.261.48.B5</strain>
    </source>
</reference>
<evidence type="ECO:0008006" key="4">
    <source>
        <dbReference type="Google" id="ProtNLM"/>
    </source>
</evidence>
<organism evidence="2 3">
    <name type="scientific">Vibrio splendidus</name>
    <dbReference type="NCBI Taxonomy" id="29497"/>
    <lineage>
        <taxon>Bacteria</taxon>
        <taxon>Pseudomonadati</taxon>
        <taxon>Pseudomonadota</taxon>
        <taxon>Gammaproteobacteria</taxon>
        <taxon>Vibrionales</taxon>
        <taxon>Vibrionaceae</taxon>
        <taxon>Vibrio</taxon>
    </lineage>
</organism>
<protein>
    <recommendedName>
        <fullName evidence="4">Curlin</fullName>
    </recommendedName>
</protein>
<dbReference type="EMBL" id="MCZF01000325">
    <property type="protein sequence ID" value="PMM38811.1"/>
    <property type="molecule type" value="Genomic_DNA"/>
</dbReference>
<keyword evidence="1" id="KW-0732">Signal</keyword>